<reference evidence="2" key="1">
    <citation type="journal article" date="2023" name="Mol. Phylogenet. Evol.">
        <title>Genome-scale phylogeny and comparative genomics of the fungal order Sordariales.</title>
        <authorList>
            <person name="Hensen N."/>
            <person name="Bonometti L."/>
            <person name="Westerberg I."/>
            <person name="Brannstrom I.O."/>
            <person name="Guillou S."/>
            <person name="Cros-Aarteil S."/>
            <person name="Calhoun S."/>
            <person name="Haridas S."/>
            <person name="Kuo A."/>
            <person name="Mondo S."/>
            <person name="Pangilinan J."/>
            <person name="Riley R."/>
            <person name="LaButti K."/>
            <person name="Andreopoulos B."/>
            <person name="Lipzen A."/>
            <person name="Chen C."/>
            <person name="Yan M."/>
            <person name="Daum C."/>
            <person name="Ng V."/>
            <person name="Clum A."/>
            <person name="Steindorff A."/>
            <person name="Ohm R.A."/>
            <person name="Martin F."/>
            <person name="Silar P."/>
            <person name="Natvig D.O."/>
            <person name="Lalanne C."/>
            <person name="Gautier V."/>
            <person name="Ament-Velasquez S.L."/>
            <person name="Kruys A."/>
            <person name="Hutchinson M.I."/>
            <person name="Powell A.J."/>
            <person name="Barry K."/>
            <person name="Miller A.N."/>
            <person name="Grigoriev I.V."/>
            <person name="Debuchy R."/>
            <person name="Gladieux P."/>
            <person name="Hiltunen Thoren M."/>
            <person name="Johannesson H."/>
        </authorList>
    </citation>
    <scope>NUCLEOTIDE SEQUENCE</scope>
    <source>
        <strain evidence="2">SMH4131-1</strain>
    </source>
</reference>
<name>A0AAE0MCM6_9PEZI</name>
<protein>
    <submittedName>
        <fullName evidence="2">Uncharacterized protein</fullName>
    </submittedName>
</protein>
<comment type="caution">
    <text evidence="2">The sequence shown here is derived from an EMBL/GenBank/DDBJ whole genome shotgun (WGS) entry which is preliminary data.</text>
</comment>
<keyword evidence="3" id="KW-1185">Reference proteome</keyword>
<keyword evidence="1" id="KW-0472">Membrane</keyword>
<reference evidence="2" key="2">
    <citation type="submission" date="2023-06" db="EMBL/GenBank/DDBJ databases">
        <authorList>
            <consortium name="Lawrence Berkeley National Laboratory"/>
            <person name="Haridas S."/>
            <person name="Hensen N."/>
            <person name="Bonometti L."/>
            <person name="Westerberg I."/>
            <person name="Brannstrom I.O."/>
            <person name="Guillou S."/>
            <person name="Cros-Aarteil S."/>
            <person name="Calhoun S."/>
            <person name="Kuo A."/>
            <person name="Mondo S."/>
            <person name="Pangilinan J."/>
            <person name="Riley R."/>
            <person name="Labutti K."/>
            <person name="Andreopoulos B."/>
            <person name="Lipzen A."/>
            <person name="Chen C."/>
            <person name="Yanf M."/>
            <person name="Daum C."/>
            <person name="Ng V."/>
            <person name="Clum A."/>
            <person name="Steindorff A."/>
            <person name="Ohm R."/>
            <person name="Martin F."/>
            <person name="Silar P."/>
            <person name="Natvig D."/>
            <person name="Lalanne C."/>
            <person name="Gautier V."/>
            <person name="Ament-Velasquez S.L."/>
            <person name="Kruys A."/>
            <person name="Hutchinson M.I."/>
            <person name="Powell A.J."/>
            <person name="Barry K."/>
            <person name="Miller A.N."/>
            <person name="Grigoriev I.V."/>
            <person name="Debuchy R."/>
            <person name="Gladieux P."/>
            <person name="Thoren M.H."/>
            <person name="Johannesson H."/>
        </authorList>
    </citation>
    <scope>NUCLEOTIDE SEQUENCE</scope>
    <source>
        <strain evidence="2">SMH4131-1</strain>
    </source>
</reference>
<organism evidence="2 3">
    <name type="scientific">Cercophora scortea</name>
    <dbReference type="NCBI Taxonomy" id="314031"/>
    <lineage>
        <taxon>Eukaryota</taxon>
        <taxon>Fungi</taxon>
        <taxon>Dikarya</taxon>
        <taxon>Ascomycota</taxon>
        <taxon>Pezizomycotina</taxon>
        <taxon>Sordariomycetes</taxon>
        <taxon>Sordariomycetidae</taxon>
        <taxon>Sordariales</taxon>
        <taxon>Lasiosphaeriaceae</taxon>
        <taxon>Cercophora</taxon>
    </lineage>
</organism>
<feature type="transmembrane region" description="Helical" evidence="1">
    <location>
        <begin position="77"/>
        <end position="93"/>
    </location>
</feature>
<dbReference type="AlphaFoldDB" id="A0AAE0MCM6"/>
<keyword evidence="1" id="KW-0812">Transmembrane</keyword>
<dbReference type="Proteomes" id="UP001286456">
    <property type="component" value="Unassembled WGS sequence"/>
</dbReference>
<feature type="transmembrane region" description="Helical" evidence="1">
    <location>
        <begin position="12"/>
        <end position="32"/>
    </location>
</feature>
<keyword evidence="1" id="KW-1133">Transmembrane helix</keyword>
<evidence type="ECO:0000313" key="3">
    <source>
        <dbReference type="Proteomes" id="UP001286456"/>
    </source>
</evidence>
<gene>
    <name evidence="2" type="ORF">B0T19DRAFT_166692</name>
</gene>
<proteinExistence type="predicted"/>
<evidence type="ECO:0000256" key="1">
    <source>
        <dbReference type="SAM" id="Phobius"/>
    </source>
</evidence>
<sequence length="96" mass="10608">MLEASSLLRLAGLPLFTPCLSVYTNALLLVFVRHLALSQGCRGSDSRVALRPSIYTDCLANRPVAYRRRTRCHLRKAAACLPEFIVLVLALVVDLP</sequence>
<evidence type="ECO:0000313" key="2">
    <source>
        <dbReference type="EMBL" id="KAK3327572.1"/>
    </source>
</evidence>
<accession>A0AAE0MCM6</accession>
<dbReference type="EMBL" id="JAUEPO010000003">
    <property type="protein sequence ID" value="KAK3327572.1"/>
    <property type="molecule type" value="Genomic_DNA"/>
</dbReference>